<keyword evidence="3" id="KW-1185">Reference proteome</keyword>
<accession>A0ABW5UZ99</accession>
<feature type="domain" description="FAD-binding FR-type" evidence="1">
    <location>
        <begin position="13"/>
        <end position="148"/>
    </location>
</feature>
<dbReference type="PANTHER" id="PTHR30157:SF0">
    <property type="entry name" value="NADPH-DEPENDENT FERRIC-CHELATE REDUCTASE"/>
    <property type="match status" value="1"/>
</dbReference>
<dbReference type="Gene3D" id="2.40.30.10">
    <property type="entry name" value="Translation factors"/>
    <property type="match status" value="1"/>
</dbReference>
<dbReference type="InterPro" id="IPR017938">
    <property type="entry name" value="Riboflavin_synthase-like_b-brl"/>
</dbReference>
<dbReference type="InterPro" id="IPR017927">
    <property type="entry name" value="FAD-bd_FR_type"/>
</dbReference>
<dbReference type="SUPFAM" id="SSF53335">
    <property type="entry name" value="S-adenosyl-L-methionine-dependent methyltransferases"/>
    <property type="match status" value="1"/>
</dbReference>
<dbReference type="InterPro" id="IPR039261">
    <property type="entry name" value="FNR_nucleotide-bd"/>
</dbReference>
<dbReference type="InterPro" id="IPR013113">
    <property type="entry name" value="SIP_FAD-bd"/>
</dbReference>
<evidence type="ECO:0000313" key="3">
    <source>
        <dbReference type="Proteomes" id="UP001597492"/>
    </source>
</evidence>
<sequence>MSHRLRPLDVYPITTRRLEVLRVADVTPGMRRVTLGGPGLDAHIAPNGYAVAEFRSQGFDDEFKLILQHPDGPELVAPTQNDGMLDWPRGDEHLLTRTYTVRRWDPASREVDVDFVRHGTGPATSWAERVQAGETVQIAGPKSSAPNPLDVDWILVAGDETALPAIARWLESWPEGVPGQVFIEVAERSHRQQVAQPEGVEITWLSRDGAPAGHSTLLADALRGAEWLDGTPYAWVAGEALTLAPIRRWLRRDKELTKDHVEVTGYWRRQELEAGDDAAVETVGDDERFHELTELAPGFALRVAATIGLGAAFDGSAQTIDELARRTGANPEGLRRLLGYLEPLGVVAMDGEAVRLTDLGGSLDDDGLAERLSLEGYDAQRELAGLLALLESVRTGVGESERCGADSWAARVDADPELLRQRREAEADEARWVADALAAAIPARGELVVSGRGADTYAAAIAKVAPSASVRVVERLADLDEPVDGIVLASALDDLGDTSAAHLLRVARASIRPGGRLYVYTEGVAASLVGEHEAEDALVDFALSGSGTRTLEHHGELFERAELPAPERVTVGWGDSLFVFDVS</sequence>
<evidence type="ECO:0000313" key="2">
    <source>
        <dbReference type="EMBL" id="MFD2758109.1"/>
    </source>
</evidence>
<dbReference type="InterPro" id="IPR036388">
    <property type="entry name" value="WH-like_DNA-bd_sf"/>
</dbReference>
<dbReference type="PROSITE" id="PS51384">
    <property type="entry name" value="FAD_FR"/>
    <property type="match status" value="1"/>
</dbReference>
<name>A0ABW5UZ99_9MICO</name>
<dbReference type="InterPro" id="IPR036390">
    <property type="entry name" value="WH_DNA-bd_sf"/>
</dbReference>
<dbReference type="PANTHER" id="PTHR30157">
    <property type="entry name" value="FERRIC REDUCTASE, NADPH-DEPENDENT"/>
    <property type="match status" value="1"/>
</dbReference>
<reference evidence="3" key="1">
    <citation type="journal article" date="2019" name="Int. J. Syst. Evol. Microbiol.">
        <title>The Global Catalogue of Microorganisms (GCM) 10K type strain sequencing project: providing services to taxonomists for standard genome sequencing and annotation.</title>
        <authorList>
            <consortium name="The Broad Institute Genomics Platform"/>
            <consortium name="The Broad Institute Genome Sequencing Center for Infectious Disease"/>
            <person name="Wu L."/>
            <person name="Ma J."/>
        </authorList>
    </citation>
    <scope>NUCLEOTIDE SEQUENCE [LARGE SCALE GENOMIC DNA]</scope>
    <source>
        <strain evidence="3">TISTR 1514</strain>
    </source>
</reference>
<dbReference type="Gene3D" id="3.40.50.80">
    <property type="entry name" value="Nucleotide-binding domain of ferredoxin-NADP reductase (FNR) module"/>
    <property type="match status" value="1"/>
</dbReference>
<dbReference type="CDD" id="cd06193">
    <property type="entry name" value="siderophore_interacting"/>
    <property type="match status" value="1"/>
</dbReference>
<proteinExistence type="predicted"/>
<gene>
    <name evidence="2" type="ORF">ACFSW7_06935</name>
</gene>
<dbReference type="Pfam" id="PF04954">
    <property type="entry name" value="SIP"/>
    <property type="match status" value="1"/>
</dbReference>
<dbReference type="InterPro" id="IPR029063">
    <property type="entry name" value="SAM-dependent_MTases_sf"/>
</dbReference>
<dbReference type="Pfam" id="PF08021">
    <property type="entry name" value="FAD_binding_9"/>
    <property type="match status" value="1"/>
</dbReference>
<evidence type="ECO:0000259" key="1">
    <source>
        <dbReference type="PROSITE" id="PS51384"/>
    </source>
</evidence>
<dbReference type="InterPro" id="IPR039374">
    <property type="entry name" value="SIP_fam"/>
</dbReference>
<dbReference type="InterPro" id="IPR007037">
    <property type="entry name" value="SIP_rossman_dom"/>
</dbReference>
<dbReference type="SUPFAM" id="SSF46785">
    <property type="entry name" value="Winged helix' DNA-binding domain"/>
    <property type="match status" value="1"/>
</dbReference>
<protein>
    <submittedName>
        <fullName evidence="2">Siderophore-interacting protein</fullName>
    </submittedName>
</protein>
<dbReference type="Proteomes" id="UP001597492">
    <property type="component" value="Unassembled WGS sequence"/>
</dbReference>
<comment type="caution">
    <text evidence="2">The sequence shown here is derived from an EMBL/GenBank/DDBJ whole genome shotgun (WGS) entry which is preliminary data.</text>
</comment>
<dbReference type="Gene3D" id="1.10.287.1350">
    <property type="match status" value="1"/>
</dbReference>
<organism evidence="2 3">
    <name type="scientific">Gulosibacter faecalis</name>
    <dbReference type="NCBI Taxonomy" id="272240"/>
    <lineage>
        <taxon>Bacteria</taxon>
        <taxon>Bacillati</taxon>
        <taxon>Actinomycetota</taxon>
        <taxon>Actinomycetes</taxon>
        <taxon>Micrococcales</taxon>
        <taxon>Microbacteriaceae</taxon>
        <taxon>Gulosibacter</taxon>
    </lineage>
</organism>
<dbReference type="RefSeq" id="WP_019618561.1">
    <property type="nucleotide sequence ID" value="NZ_JBHUNE010000006.1"/>
</dbReference>
<dbReference type="SUPFAM" id="SSF63380">
    <property type="entry name" value="Riboflavin synthase domain-like"/>
    <property type="match status" value="1"/>
</dbReference>
<dbReference type="Gene3D" id="3.40.50.150">
    <property type="entry name" value="Vaccinia Virus protein VP39"/>
    <property type="match status" value="1"/>
</dbReference>
<dbReference type="Gene3D" id="1.10.10.10">
    <property type="entry name" value="Winged helix-like DNA-binding domain superfamily/Winged helix DNA-binding domain"/>
    <property type="match status" value="1"/>
</dbReference>
<dbReference type="EMBL" id="JBHUNE010000006">
    <property type="protein sequence ID" value="MFD2758109.1"/>
    <property type="molecule type" value="Genomic_DNA"/>
</dbReference>